<evidence type="ECO:0000313" key="2">
    <source>
        <dbReference type="EMBL" id="CCC54313.1"/>
    </source>
</evidence>
<feature type="region of interest" description="Disordered" evidence="1">
    <location>
        <begin position="741"/>
        <end position="822"/>
    </location>
</feature>
<dbReference type="AlphaFoldDB" id="G0U9M7"/>
<dbReference type="EMBL" id="HE573027">
    <property type="protein sequence ID" value="CCC54313.1"/>
    <property type="molecule type" value="Genomic_DNA"/>
</dbReference>
<accession>G0U9M7</accession>
<sequence>MKCFPTNSSDACDEENDDEGGYLWNALVQFHTRLLASQPEFVEEDVGLVDYPSIIGSPLQPLHLSPCEFESSQNDNDAEVSGSPGGRGTSSSHGSTSISRGLAVIPPQATAIDLDKPMTCHQFFTIVQGFDAKALLRSRKAAADALKLINHGYALTWRDKEHFQKAKLYGRSACLRSLSQPVRAVGRRSCKAAHPDTEHFRLAALPSRHQPEERYVKLMDNCVKSLLVYANESSSLRSMVTSNTTLLKLLCFICGEARKLDVVSKDARWRQLDAELSEFTSHWQTFSVTKPLLEALQECYLVEFLLDAALPPTVCSAKYDGITRALSQKKERLMMDIFSSKTGLATVTQELPLRMFAALIAMSSFAEPRSRVRVLNRLAGDGLMHILHENICSAVTEGSLQSTPASLTSCMNSELPSPSSNCSLSKRCGKIRIEVGRSQLSNEGTPFSAQWGSAIHRMGYCLDILQSLTSPDLEQEPGPTGSQKAVARASTWASRIDDVRDITRCLLSFSSRTQQGGFPSLSMLKEQALLCVCQIASYSAITYGVVVEIVDEVLHRCCWGGPGEKEYSAAPLLSLVVELLRQSQHAEANVKCMGRWFAWLAESLVPQAFDVPVLTRTLEGGINVMVSPMKKRKRSTASKFRMSVLARDLRRDEMAVLSPYFHFASRVVSETSWRHGVKPFFAKIALLADNVLVTQARRPNLIFGQASVCYNTVTPLLGMPLVQSPYESIFSSRGSDEVSVGVCQSGSSDRLSIPFVPSPPTERKRHRTETQTPMSPSPSRDMFIPSPSRSPVPLDASASLTPECVRNEESSDLPTQEANTASPWRRRLSFSALLSAIESYCRD</sequence>
<dbReference type="OMA" id="GQACACY"/>
<reference evidence="2" key="1">
    <citation type="journal article" date="2012" name="Proc. Natl. Acad. Sci. U.S.A.">
        <title>Antigenic diversity is generated by distinct evolutionary mechanisms in African trypanosome species.</title>
        <authorList>
            <person name="Jackson A.P."/>
            <person name="Berry A."/>
            <person name="Aslett M."/>
            <person name="Allison H.C."/>
            <person name="Burton P."/>
            <person name="Vavrova-Anderson J."/>
            <person name="Brown R."/>
            <person name="Browne H."/>
            <person name="Corton N."/>
            <person name="Hauser H."/>
            <person name="Gamble J."/>
            <person name="Gilderthorp R."/>
            <person name="Marcello L."/>
            <person name="McQuillan J."/>
            <person name="Otto T.D."/>
            <person name="Quail M.A."/>
            <person name="Sanders M.J."/>
            <person name="van Tonder A."/>
            <person name="Ginger M.L."/>
            <person name="Field M.C."/>
            <person name="Barry J.D."/>
            <person name="Hertz-Fowler C."/>
            <person name="Berriman M."/>
        </authorList>
    </citation>
    <scope>NUCLEOTIDE SEQUENCE</scope>
    <source>
        <strain evidence="2">Y486</strain>
    </source>
</reference>
<protein>
    <submittedName>
        <fullName evidence="2">Uncharacterized protein</fullName>
    </submittedName>
</protein>
<proteinExistence type="predicted"/>
<feature type="compositionally biased region" description="Polar residues" evidence="1">
    <location>
        <begin position="812"/>
        <end position="822"/>
    </location>
</feature>
<feature type="region of interest" description="Disordered" evidence="1">
    <location>
        <begin position="66"/>
        <end position="100"/>
    </location>
</feature>
<name>G0U9M7_TRYVY</name>
<evidence type="ECO:0000256" key="1">
    <source>
        <dbReference type="SAM" id="MobiDB-lite"/>
    </source>
</evidence>
<organism evidence="2">
    <name type="scientific">Trypanosoma vivax (strain Y486)</name>
    <dbReference type="NCBI Taxonomy" id="1055687"/>
    <lineage>
        <taxon>Eukaryota</taxon>
        <taxon>Discoba</taxon>
        <taxon>Euglenozoa</taxon>
        <taxon>Kinetoplastea</taxon>
        <taxon>Metakinetoplastina</taxon>
        <taxon>Trypanosomatida</taxon>
        <taxon>Trypanosomatidae</taxon>
        <taxon>Trypanosoma</taxon>
        <taxon>Duttonella</taxon>
    </lineage>
</organism>
<dbReference type="VEuPathDB" id="TriTrypDB:TvY486_1117970"/>
<feature type="compositionally biased region" description="Low complexity" evidence="1">
    <location>
        <begin position="89"/>
        <end position="100"/>
    </location>
</feature>
<gene>
    <name evidence="2" type="ORF">TVY486_1117970</name>
</gene>